<dbReference type="Proteomes" id="UP000231987">
    <property type="component" value="Unassembled WGS sequence"/>
</dbReference>
<proteinExistence type="predicted"/>
<accession>A0A2J0YV05</accession>
<protein>
    <submittedName>
        <fullName evidence="1">Uncharacterized protein</fullName>
    </submittedName>
</protein>
<name>A0A2J0YV05_RHIML</name>
<evidence type="ECO:0000313" key="1">
    <source>
        <dbReference type="EMBL" id="PJR10773.1"/>
    </source>
</evidence>
<gene>
    <name evidence="1" type="ORF">CEJ86_28775</name>
</gene>
<evidence type="ECO:0000313" key="2">
    <source>
        <dbReference type="Proteomes" id="UP000231987"/>
    </source>
</evidence>
<dbReference type="EMBL" id="NJGD01000021">
    <property type="protein sequence ID" value="PJR10773.1"/>
    <property type="molecule type" value="Genomic_DNA"/>
</dbReference>
<sequence>MLSSPTRMVEPVVVKADAVSKTASVQLSWSPELKRGMAPTNETESQALTVMSRPVRRSVRSIFSWLKAAMSSAPRPPLMAALLMNVTASLRLSTAKSTIAGTSIATARARMNTPLRKRTKRRRSAVISRPTIGFGHKEPWLASASADHLHRSHRAE</sequence>
<reference evidence="1 2" key="1">
    <citation type="submission" date="2017-06" db="EMBL/GenBank/DDBJ databases">
        <title>Ensifer strains isolated from leguminous trees and herbs display diverse denitrification phenotypes with some acting as strong N2O sinks.</title>
        <authorList>
            <person name="Woliy K."/>
            <person name="Mania D."/>
            <person name="Bakken L.R."/>
            <person name="Frostegard A."/>
        </authorList>
    </citation>
    <scope>NUCLEOTIDE SEQUENCE [LARGE SCALE GENOMIC DNA]</scope>
    <source>
        <strain evidence="1 2">AC50a</strain>
    </source>
</reference>
<dbReference type="AlphaFoldDB" id="A0A2J0YV05"/>
<comment type="caution">
    <text evidence="1">The sequence shown here is derived from an EMBL/GenBank/DDBJ whole genome shotgun (WGS) entry which is preliminary data.</text>
</comment>
<organism evidence="1 2">
    <name type="scientific">Rhizobium meliloti</name>
    <name type="common">Ensifer meliloti</name>
    <name type="synonym">Sinorhizobium meliloti</name>
    <dbReference type="NCBI Taxonomy" id="382"/>
    <lineage>
        <taxon>Bacteria</taxon>
        <taxon>Pseudomonadati</taxon>
        <taxon>Pseudomonadota</taxon>
        <taxon>Alphaproteobacteria</taxon>
        <taxon>Hyphomicrobiales</taxon>
        <taxon>Rhizobiaceae</taxon>
        <taxon>Sinorhizobium/Ensifer group</taxon>
        <taxon>Sinorhizobium</taxon>
    </lineage>
</organism>